<dbReference type="Gene3D" id="1.10.287.1490">
    <property type="match status" value="1"/>
</dbReference>
<evidence type="ECO:0000313" key="3">
    <source>
        <dbReference type="EMBL" id="PTB36912.1"/>
    </source>
</evidence>
<feature type="compositionally biased region" description="Polar residues" evidence="2">
    <location>
        <begin position="127"/>
        <end position="137"/>
    </location>
</feature>
<feature type="region of interest" description="Disordered" evidence="2">
    <location>
        <begin position="482"/>
        <end position="507"/>
    </location>
</feature>
<name>A0A2T3YWI2_TRIA4</name>
<feature type="region of interest" description="Disordered" evidence="2">
    <location>
        <begin position="393"/>
        <end position="449"/>
    </location>
</feature>
<evidence type="ECO:0000256" key="1">
    <source>
        <dbReference type="SAM" id="Coils"/>
    </source>
</evidence>
<protein>
    <recommendedName>
        <fullName evidence="5">Yippee/Mis18/Cereblon domain-containing protein</fullName>
    </recommendedName>
</protein>
<organism evidence="3 4">
    <name type="scientific">Trichoderma asperellum (strain ATCC 204424 / CBS 433.97 / NBRC 101777)</name>
    <dbReference type="NCBI Taxonomy" id="1042311"/>
    <lineage>
        <taxon>Eukaryota</taxon>
        <taxon>Fungi</taxon>
        <taxon>Dikarya</taxon>
        <taxon>Ascomycota</taxon>
        <taxon>Pezizomycotina</taxon>
        <taxon>Sordariomycetes</taxon>
        <taxon>Hypocreomycetidae</taxon>
        <taxon>Hypocreales</taxon>
        <taxon>Hypocreaceae</taxon>
        <taxon>Trichoderma</taxon>
    </lineage>
</organism>
<sequence>MTMDLVAVRCAKCDSKLGNLVNLWTQIGKKYITPVAHAEEKGDADKISATGAVRIGDAGTLVEGCELRDAECSTCHTNIGQKCITSPPNHIFANGQIIYRITSIGLKIAKDLRRKAEPKIQRTLQLRDQSAAATQAKPSIVSGRAAPQNETTPSRDRFDIMQIQADLEVQQDEIQRIGVAGFQVMSNFDSTVARLEKQMRQLSESIASVRRDGEGQQADIKSLKTQMSDAKRNGQNDDGVVARLDQQLQTTDKVVAELRQIMQKSKSDITGLRSELTAAKKEITEVKKANARLKQEADEAKQVAQEGIATSKLYASEVASLRREITQLRSELAQDNDRRHLSVGEDPSISSHQLDILASNISKIGNRASQVESLQMEFDLFRTRIQRLETRMANGTPNPSRKDVRPSVGEYGSVTEQGNQSHYGTATRQKRSAISRDDSHMMNSTPSKRVALSSDYPTLANAGYISNGEQQQSSPGTMALVETPVQRRTTATANKSTVRRGRWGSKT</sequence>
<feature type="region of interest" description="Disordered" evidence="2">
    <location>
        <begin position="127"/>
        <end position="154"/>
    </location>
</feature>
<keyword evidence="1" id="KW-0175">Coiled coil</keyword>
<evidence type="ECO:0000256" key="2">
    <source>
        <dbReference type="SAM" id="MobiDB-lite"/>
    </source>
</evidence>
<reference evidence="3 4" key="1">
    <citation type="submission" date="2016-07" db="EMBL/GenBank/DDBJ databases">
        <title>Multiple horizontal gene transfer events from other fungi enriched the ability of initially mycotrophic Trichoderma (Ascomycota) to feed on dead plant biomass.</title>
        <authorList>
            <consortium name="DOE Joint Genome Institute"/>
            <person name="Aerts A."/>
            <person name="Atanasova L."/>
            <person name="Chenthamara K."/>
            <person name="Zhang J."/>
            <person name="Grujic M."/>
            <person name="Henrissat B."/>
            <person name="Kuo A."/>
            <person name="Salamov A."/>
            <person name="Lipzen A."/>
            <person name="Labutti K."/>
            <person name="Barry K."/>
            <person name="Miao Y."/>
            <person name="Rahimi M.J."/>
            <person name="Shen Q."/>
            <person name="Grigoriev I.V."/>
            <person name="Kubicek C.P."/>
            <person name="Druzhinina I.S."/>
        </authorList>
    </citation>
    <scope>NUCLEOTIDE SEQUENCE [LARGE SCALE GENOMIC DNA]</scope>
    <source>
        <strain evidence="3 4">CBS 433.97</strain>
    </source>
</reference>
<keyword evidence="4" id="KW-1185">Reference proteome</keyword>
<dbReference type="STRING" id="1042311.A0A2T3YWI2"/>
<feature type="coiled-coil region" evidence="1">
    <location>
        <begin position="185"/>
        <end position="212"/>
    </location>
</feature>
<evidence type="ECO:0008006" key="5">
    <source>
        <dbReference type="Google" id="ProtNLM"/>
    </source>
</evidence>
<dbReference type="OrthoDB" id="5396360at2759"/>
<dbReference type="EMBL" id="KZ679269">
    <property type="protein sequence ID" value="PTB36912.1"/>
    <property type="molecule type" value="Genomic_DNA"/>
</dbReference>
<feature type="coiled-coil region" evidence="1">
    <location>
        <begin position="262"/>
        <end position="338"/>
    </location>
</feature>
<dbReference type="AlphaFoldDB" id="A0A2T3YWI2"/>
<dbReference type="Proteomes" id="UP000240493">
    <property type="component" value="Unassembled WGS sequence"/>
</dbReference>
<proteinExistence type="predicted"/>
<accession>A0A2T3YWI2</accession>
<feature type="compositionally biased region" description="Polar residues" evidence="2">
    <location>
        <begin position="486"/>
        <end position="496"/>
    </location>
</feature>
<evidence type="ECO:0000313" key="4">
    <source>
        <dbReference type="Proteomes" id="UP000240493"/>
    </source>
</evidence>
<feature type="compositionally biased region" description="Basic residues" evidence="2">
    <location>
        <begin position="497"/>
        <end position="507"/>
    </location>
</feature>
<gene>
    <name evidence="3" type="ORF">M441DRAFT_176705</name>
</gene>
<feature type="compositionally biased region" description="Polar residues" evidence="2">
    <location>
        <begin position="414"/>
        <end position="427"/>
    </location>
</feature>